<dbReference type="RefSeq" id="WP_262433294.1">
    <property type="nucleotide sequence ID" value="NZ_JACRTF010000001.1"/>
</dbReference>
<dbReference type="Proteomes" id="UP000651085">
    <property type="component" value="Unassembled WGS sequence"/>
</dbReference>
<evidence type="ECO:0000313" key="2">
    <source>
        <dbReference type="EMBL" id="MBC8592078.1"/>
    </source>
</evidence>
<feature type="transmembrane region" description="Helical" evidence="1">
    <location>
        <begin position="6"/>
        <end position="28"/>
    </location>
</feature>
<evidence type="ECO:0000313" key="3">
    <source>
        <dbReference type="Proteomes" id="UP000651085"/>
    </source>
</evidence>
<gene>
    <name evidence="2" type="ORF">H8744_02235</name>
</gene>
<name>A0A926IPV0_9BACT</name>
<dbReference type="AlphaFoldDB" id="A0A926IPV0"/>
<reference evidence="2" key="1">
    <citation type="submission" date="2020-08" db="EMBL/GenBank/DDBJ databases">
        <title>Genome public.</title>
        <authorList>
            <person name="Liu C."/>
            <person name="Sun Q."/>
        </authorList>
    </citation>
    <scope>NUCLEOTIDE SEQUENCE</scope>
    <source>
        <strain evidence="2">N12</strain>
    </source>
</reference>
<sequence>MTGHHFVQGIFVVAGIISLAAAIFDWDWFFTARNSQSIVRWAGRKRARILYGMLGILLIVMAAWFYGQTK</sequence>
<organism evidence="2 3">
    <name type="scientific">Jilunia laotingensis</name>
    <dbReference type="NCBI Taxonomy" id="2763675"/>
    <lineage>
        <taxon>Bacteria</taxon>
        <taxon>Pseudomonadati</taxon>
        <taxon>Bacteroidota</taxon>
        <taxon>Bacteroidia</taxon>
        <taxon>Bacteroidales</taxon>
        <taxon>Bacteroidaceae</taxon>
        <taxon>Jilunia</taxon>
    </lineage>
</organism>
<dbReference type="Pfam" id="PF15562">
    <property type="entry name" value="Imm17"/>
    <property type="match status" value="1"/>
</dbReference>
<keyword evidence="1" id="KW-1133">Transmembrane helix</keyword>
<keyword evidence="1" id="KW-0812">Transmembrane</keyword>
<feature type="transmembrane region" description="Helical" evidence="1">
    <location>
        <begin position="49"/>
        <end position="67"/>
    </location>
</feature>
<evidence type="ECO:0000256" key="1">
    <source>
        <dbReference type="SAM" id="Phobius"/>
    </source>
</evidence>
<keyword evidence="3" id="KW-1185">Reference proteome</keyword>
<dbReference type="EMBL" id="JACRTF010000001">
    <property type="protein sequence ID" value="MBC8592078.1"/>
    <property type="molecule type" value="Genomic_DNA"/>
</dbReference>
<keyword evidence="1" id="KW-0472">Membrane</keyword>
<comment type="caution">
    <text evidence="2">The sequence shown here is derived from an EMBL/GenBank/DDBJ whole genome shotgun (WGS) entry which is preliminary data.</text>
</comment>
<dbReference type="InterPro" id="IPR029087">
    <property type="entry name" value="Imm17"/>
</dbReference>
<accession>A0A926IPV0</accession>
<protein>
    <submittedName>
        <fullName evidence="2">Immunity 17 family protein</fullName>
    </submittedName>
</protein>
<proteinExistence type="predicted"/>